<name>A0A3A1Y7S0_9GAMM</name>
<protein>
    <recommendedName>
        <fullName evidence="3">D12 class N6 adenine-specific DNA methyltransferase</fullName>
    </recommendedName>
</protein>
<dbReference type="InterPro" id="IPR029063">
    <property type="entry name" value="SAM-dependent_MTases_sf"/>
</dbReference>
<comment type="caution">
    <text evidence="1">The sequence shown here is derived from an EMBL/GenBank/DDBJ whole genome shotgun (WGS) entry which is preliminary data.</text>
</comment>
<evidence type="ECO:0000313" key="2">
    <source>
        <dbReference type="Proteomes" id="UP000265691"/>
    </source>
</evidence>
<dbReference type="Proteomes" id="UP000265691">
    <property type="component" value="Unassembled WGS sequence"/>
</dbReference>
<organism evidence="1 2">
    <name type="scientific">Psittacicella hinzii</name>
    <dbReference type="NCBI Taxonomy" id="2028575"/>
    <lineage>
        <taxon>Bacteria</taxon>
        <taxon>Pseudomonadati</taxon>
        <taxon>Pseudomonadota</taxon>
        <taxon>Gammaproteobacteria</taxon>
        <taxon>Pasteurellales</taxon>
        <taxon>Psittacicellaceae</taxon>
        <taxon>Psittacicella</taxon>
    </lineage>
</organism>
<gene>
    <name evidence="1" type="ORF">CKF54_00960</name>
</gene>
<reference evidence="1 2" key="1">
    <citation type="submission" date="2017-08" db="EMBL/GenBank/DDBJ databases">
        <title>Reclassification of Bisgaard taxon 37 and 44.</title>
        <authorList>
            <person name="Christensen H."/>
        </authorList>
    </citation>
    <scope>NUCLEOTIDE SEQUENCE [LARGE SCALE GENOMIC DNA]</scope>
    <source>
        <strain evidence="1 2">B96_3</strain>
    </source>
</reference>
<sequence length="258" mass="29994">MLDNFKLALNKIPDQGQDWIIVDLFGGSGLLAHIAKRLKPNAKVIYNDFDNYEERLLHIEDTNRLIKDLYSTYHNVVPFKQRLDDYKDEIINKIKNFDGYLDIPTLGANLLFSSINATTWEHIEKNAFFNVITSGNYSAYEYLDGLEITRQNYDELIEQYKEYSKVMFIIDPPYIFTSQSAYKSEFNIEDLVKLISLITQNKNKFIMFGSSKFNYAQLMIALGKYPIDCEQLRDFNTYKGFGSTHGGGYYDDIMIDNS</sequence>
<proteinExistence type="predicted"/>
<dbReference type="Gene3D" id="3.40.50.150">
    <property type="entry name" value="Vaccinia Virus protein VP39"/>
    <property type="match status" value="1"/>
</dbReference>
<dbReference type="RefSeq" id="WP_119524419.1">
    <property type="nucleotide sequence ID" value="NZ_NRHC01000011.1"/>
</dbReference>
<dbReference type="EMBL" id="NRHC01000011">
    <property type="protein sequence ID" value="RIY34343.1"/>
    <property type="molecule type" value="Genomic_DNA"/>
</dbReference>
<accession>A0A3A1Y7S0</accession>
<keyword evidence="2" id="KW-1185">Reference proteome</keyword>
<dbReference type="SUPFAM" id="SSF53335">
    <property type="entry name" value="S-adenosyl-L-methionine-dependent methyltransferases"/>
    <property type="match status" value="1"/>
</dbReference>
<evidence type="ECO:0000313" key="1">
    <source>
        <dbReference type="EMBL" id="RIY34343.1"/>
    </source>
</evidence>
<dbReference type="AlphaFoldDB" id="A0A3A1Y7S0"/>
<evidence type="ECO:0008006" key="3">
    <source>
        <dbReference type="Google" id="ProtNLM"/>
    </source>
</evidence>
<dbReference type="OrthoDB" id="5671374at2"/>